<protein>
    <submittedName>
        <fullName evidence="1">Uncharacterized protein</fullName>
    </submittedName>
</protein>
<proteinExistence type="predicted"/>
<name>A0A7H9AWE1_ZYGMR</name>
<evidence type="ECO:0000313" key="1">
    <source>
        <dbReference type="EMBL" id="QLG70665.1"/>
    </source>
</evidence>
<dbReference type="GeneID" id="59234301"/>
<gene>
    <name evidence="1" type="ORF">HG535_0A06070</name>
</gene>
<dbReference type="Proteomes" id="UP000509704">
    <property type="component" value="Chromosome 1"/>
</dbReference>
<reference evidence="1 2" key="1">
    <citation type="submission" date="2020-07" db="EMBL/GenBank/DDBJ databases">
        <title>The yeast mating-type switching endonuclease HO is a domesticated member of an unorthodox homing genetic element family.</title>
        <authorList>
            <person name="Coughlan A.Y."/>
            <person name="Lombardi L."/>
            <person name="Braun-Galleani S."/>
            <person name="Martos A.R."/>
            <person name="Galeote V."/>
            <person name="Bigey F."/>
            <person name="Dequin S."/>
            <person name="Byrne K.P."/>
            <person name="Wolfe K.H."/>
        </authorList>
    </citation>
    <scope>NUCLEOTIDE SEQUENCE [LARGE SCALE GENOMIC DNA]</scope>
    <source>
        <strain evidence="1 2">NRRL Y-6702</strain>
    </source>
</reference>
<sequence>MASQRKKDINVRMLLDTNRKLEESCDSKSKSRVSSLSSLFSSSMTEEGKHEVFGFRRFARSYLSGSGKQTKNDSSRHANKYQIVERTGSRNGVRYTIMEPPPPSLSRTKRRQAQDKMQDMFKLDYETRGCLLSLKERNFDFDLEANAGLHRIPDSFKDESGTPLMIEGKNFVTTSSSEYESGVSTEQGNSIVFSNIPDNTGIASVLSQICGGPLASIKEYRDGSNNKLTELEVSFLTREAALSFMSYGRTNLFKINGFHMTPQWSKNTEMDSALLTDSSCEDILGICRCLVLKKYLPSNAKAKNNDASKDSLLDKFDVVEIKRDFSEFGEILEIAPVVSRKLCISIGFYSIDSSMKAMFHYEDPNTYLHKKYFKSWAAWYGKDITDRPCIQL</sequence>
<dbReference type="KEGG" id="zmk:HG535_0A06070"/>
<dbReference type="OrthoDB" id="4073963at2759"/>
<accession>A0A7H9AWE1</accession>
<keyword evidence="2" id="KW-1185">Reference proteome</keyword>
<organism evidence="1 2">
    <name type="scientific">Zygotorulaspora mrakii</name>
    <name type="common">Zygosaccharomyces mrakii</name>
    <dbReference type="NCBI Taxonomy" id="42260"/>
    <lineage>
        <taxon>Eukaryota</taxon>
        <taxon>Fungi</taxon>
        <taxon>Dikarya</taxon>
        <taxon>Ascomycota</taxon>
        <taxon>Saccharomycotina</taxon>
        <taxon>Saccharomycetes</taxon>
        <taxon>Saccharomycetales</taxon>
        <taxon>Saccharomycetaceae</taxon>
        <taxon>Zygotorulaspora</taxon>
    </lineage>
</organism>
<dbReference type="RefSeq" id="XP_037142393.1">
    <property type="nucleotide sequence ID" value="XM_037286498.1"/>
</dbReference>
<dbReference type="EMBL" id="CP058604">
    <property type="protein sequence ID" value="QLG70665.1"/>
    <property type="molecule type" value="Genomic_DNA"/>
</dbReference>
<dbReference type="AlphaFoldDB" id="A0A7H9AWE1"/>
<evidence type="ECO:0000313" key="2">
    <source>
        <dbReference type="Proteomes" id="UP000509704"/>
    </source>
</evidence>